<accession>A0A1M6LIL7</accession>
<dbReference type="Proteomes" id="UP000184050">
    <property type="component" value="Unassembled WGS sequence"/>
</dbReference>
<keyword evidence="2" id="KW-1185">Reference proteome</keyword>
<evidence type="ECO:0000313" key="1">
    <source>
        <dbReference type="EMBL" id="SHJ71041.1"/>
    </source>
</evidence>
<name>A0A1M6LIL7_9BACT</name>
<evidence type="ECO:0000313" key="2">
    <source>
        <dbReference type="Proteomes" id="UP000184050"/>
    </source>
</evidence>
<dbReference type="AlphaFoldDB" id="A0A1M6LIL7"/>
<sequence>MTINRTNVELKLIFYGCFRDLFYTINRTNVELK</sequence>
<protein>
    <submittedName>
        <fullName evidence="1">Uncharacterized protein</fullName>
    </submittedName>
</protein>
<proteinExistence type="predicted"/>
<organism evidence="1 2">
    <name type="scientific">Tangfeifania diversioriginum</name>
    <dbReference type="NCBI Taxonomy" id="1168035"/>
    <lineage>
        <taxon>Bacteria</taxon>
        <taxon>Pseudomonadati</taxon>
        <taxon>Bacteroidota</taxon>
        <taxon>Bacteroidia</taxon>
        <taxon>Marinilabiliales</taxon>
        <taxon>Prolixibacteraceae</taxon>
        <taxon>Tangfeifania</taxon>
    </lineage>
</organism>
<dbReference type="EMBL" id="FQZE01000027">
    <property type="protein sequence ID" value="SHJ71041.1"/>
    <property type="molecule type" value="Genomic_DNA"/>
</dbReference>
<reference evidence="1 2" key="1">
    <citation type="submission" date="2016-11" db="EMBL/GenBank/DDBJ databases">
        <authorList>
            <person name="Jaros S."/>
            <person name="Januszkiewicz K."/>
            <person name="Wedrychowicz H."/>
        </authorList>
    </citation>
    <scope>NUCLEOTIDE SEQUENCE [LARGE SCALE GENOMIC DNA]</scope>
    <source>
        <strain evidence="1 2">DSM 27063</strain>
    </source>
</reference>
<gene>
    <name evidence="1" type="ORF">SAMN05444280_1274</name>
</gene>